<proteinExistence type="predicted"/>
<evidence type="ECO:0000313" key="1">
    <source>
        <dbReference type="EMBL" id="CDW25705.1"/>
    </source>
</evidence>
<dbReference type="AlphaFoldDB" id="A0A0K2TIQ1"/>
<sequence length="43" mass="4869">MLVFISFICFTSGEILNFLSISIVLPNENGVVGVFGEPWKFRF</sequence>
<protein>
    <submittedName>
        <fullName evidence="1">Uncharacterized protein</fullName>
    </submittedName>
</protein>
<accession>A0A0K2TIQ1</accession>
<dbReference type="EMBL" id="HACA01008344">
    <property type="protein sequence ID" value="CDW25705.1"/>
    <property type="molecule type" value="Transcribed_RNA"/>
</dbReference>
<name>A0A0K2TIQ1_LEPSM</name>
<organism evidence="1">
    <name type="scientific">Lepeophtheirus salmonis</name>
    <name type="common">Salmon louse</name>
    <name type="synonym">Caligus salmonis</name>
    <dbReference type="NCBI Taxonomy" id="72036"/>
    <lineage>
        <taxon>Eukaryota</taxon>
        <taxon>Metazoa</taxon>
        <taxon>Ecdysozoa</taxon>
        <taxon>Arthropoda</taxon>
        <taxon>Crustacea</taxon>
        <taxon>Multicrustacea</taxon>
        <taxon>Hexanauplia</taxon>
        <taxon>Copepoda</taxon>
        <taxon>Siphonostomatoida</taxon>
        <taxon>Caligidae</taxon>
        <taxon>Lepeophtheirus</taxon>
    </lineage>
</organism>
<reference evidence="1" key="1">
    <citation type="submission" date="2014-05" db="EMBL/GenBank/DDBJ databases">
        <authorList>
            <person name="Chronopoulou M."/>
        </authorList>
    </citation>
    <scope>NUCLEOTIDE SEQUENCE</scope>
    <source>
        <tissue evidence="1">Whole organism</tissue>
    </source>
</reference>